<evidence type="ECO:0000259" key="2">
    <source>
        <dbReference type="PROSITE" id="PS50090"/>
    </source>
</evidence>
<organism evidence="3 4">
    <name type="scientific">Ensete ventricosum</name>
    <name type="common">Abyssinian banana</name>
    <name type="synonym">Musa ensete</name>
    <dbReference type="NCBI Taxonomy" id="4639"/>
    <lineage>
        <taxon>Eukaryota</taxon>
        <taxon>Viridiplantae</taxon>
        <taxon>Streptophyta</taxon>
        <taxon>Embryophyta</taxon>
        <taxon>Tracheophyta</taxon>
        <taxon>Spermatophyta</taxon>
        <taxon>Magnoliopsida</taxon>
        <taxon>Liliopsida</taxon>
        <taxon>Zingiberales</taxon>
        <taxon>Musaceae</taxon>
        <taxon>Ensete</taxon>
    </lineage>
</organism>
<dbReference type="Proteomes" id="UP001222027">
    <property type="component" value="Unassembled WGS sequence"/>
</dbReference>
<dbReference type="InterPro" id="IPR001005">
    <property type="entry name" value="SANT/Myb"/>
</dbReference>
<feature type="compositionally biased region" description="Acidic residues" evidence="1">
    <location>
        <begin position="425"/>
        <end position="464"/>
    </location>
</feature>
<protein>
    <recommendedName>
        <fullName evidence="2">Myb-like domain-containing protein</fullName>
    </recommendedName>
</protein>
<keyword evidence="4" id="KW-1185">Reference proteome</keyword>
<dbReference type="AlphaFoldDB" id="A0AAV8QPK6"/>
<dbReference type="EMBL" id="JAQQAF010000005">
    <property type="protein sequence ID" value="KAJ8483812.1"/>
    <property type="molecule type" value="Genomic_DNA"/>
</dbReference>
<reference evidence="3 4" key="1">
    <citation type="submission" date="2022-12" db="EMBL/GenBank/DDBJ databases">
        <title>Chromosome-scale assembly of the Ensete ventricosum genome.</title>
        <authorList>
            <person name="Dussert Y."/>
            <person name="Stocks J."/>
            <person name="Wendawek A."/>
            <person name="Woldeyes F."/>
            <person name="Nichols R.A."/>
            <person name="Borrell J.S."/>
        </authorList>
    </citation>
    <scope>NUCLEOTIDE SEQUENCE [LARGE SCALE GENOMIC DNA]</scope>
    <source>
        <strain evidence="4">cv. Maze</strain>
        <tissue evidence="3">Seeds</tissue>
    </source>
</reference>
<dbReference type="Pfam" id="PF00249">
    <property type="entry name" value="Myb_DNA-binding"/>
    <property type="match status" value="1"/>
</dbReference>
<dbReference type="CDD" id="cd00167">
    <property type="entry name" value="SANT"/>
    <property type="match status" value="1"/>
</dbReference>
<dbReference type="SUPFAM" id="SSF46689">
    <property type="entry name" value="Homeodomain-like"/>
    <property type="match status" value="1"/>
</dbReference>
<gene>
    <name evidence="3" type="ORF">OPV22_016297</name>
</gene>
<comment type="caution">
    <text evidence="3">The sequence shown here is derived from an EMBL/GenBank/DDBJ whole genome shotgun (WGS) entry which is preliminary data.</text>
</comment>
<name>A0AAV8QPK6_ENSVE</name>
<feature type="region of interest" description="Disordered" evidence="1">
    <location>
        <begin position="406"/>
        <end position="464"/>
    </location>
</feature>
<feature type="domain" description="Myb-like" evidence="2">
    <location>
        <begin position="344"/>
        <end position="392"/>
    </location>
</feature>
<dbReference type="InterPro" id="IPR009057">
    <property type="entry name" value="Homeodomain-like_sf"/>
</dbReference>
<evidence type="ECO:0000313" key="4">
    <source>
        <dbReference type="Proteomes" id="UP001222027"/>
    </source>
</evidence>
<proteinExistence type="predicted"/>
<dbReference type="PANTHER" id="PTHR46872">
    <property type="entry name" value="DNA BINDING PROTEIN"/>
    <property type="match status" value="1"/>
</dbReference>
<evidence type="ECO:0000256" key="1">
    <source>
        <dbReference type="SAM" id="MobiDB-lite"/>
    </source>
</evidence>
<evidence type="ECO:0000313" key="3">
    <source>
        <dbReference type="EMBL" id="KAJ8483812.1"/>
    </source>
</evidence>
<dbReference type="PROSITE" id="PS50090">
    <property type="entry name" value="MYB_LIKE"/>
    <property type="match status" value="1"/>
</dbReference>
<dbReference type="PANTHER" id="PTHR46872:SF10">
    <property type="entry name" value="MYB-LIKE DOMAIN-CONTAINING PROTEIN"/>
    <property type="match status" value="1"/>
</dbReference>
<sequence length="661" mass="75641">MVEGTTTCFLGALVRFWWITPYRLKMVFNQNGQSFAGHMSDQFAYEHERHLAYDDQLSPFSGDSACEAIPLKSQSSDEEQKDFSNCHKDFENVTADPPYDNFHSDLNGNPSFSWMVVNNSEVIWSENGKRPFCDDEACLYASKRSKQLDSFEDICFIASEKPPLAAAEDLKDTRISVAMDAVNQATTSHCVARGISRETGLDTAQVEEICSPVFDYFKRKHVAIGVNHQVDIPEWRSNNHIGDYEDFASTLPSDTTPPSSNHVADEVESDRWVGTCAMPLPESALLASNVLVLQCKDCGCPDEGSIRCVRQHVMETRERLKQKLGWDRFMELGFGDMGEVVAQKWTEEEEQLFHKIVLSNPASLGKNFWDKLPQVFPARSSKELVSYYFNVFMLQKRAKQNRLDPLHVDSDDDEWQENHHGEFATGEDEDSVVESPLEDDDDDDDDDGEEDETEEEEISETADDIENCDFYTLARNNEKGTCGAVKECIFSQTNRVSNMQFTESSLYNCTEEQDIQDDSCTSFEGQHTGSDSCDPLGIFDLQHGLNVDHHDLCKEYRNDSSSRLTDNGFYDAHCDPKAWDMSYSLRKRDGGRGGERNQSITLFRRLVFVCGRFDQIESETRKRRLPLVRVLDPLELHHELISNRRGRRRKEKWYKQNRDHS</sequence>
<accession>A0AAV8QPK6</accession>